<dbReference type="PANTHER" id="PTHR34857">
    <property type="entry name" value="SLL0384 PROTEIN"/>
    <property type="match status" value="1"/>
</dbReference>
<evidence type="ECO:0000256" key="5">
    <source>
        <dbReference type="ARBA" id="ARBA00023136"/>
    </source>
</evidence>
<dbReference type="CDD" id="cd16914">
    <property type="entry name" value="EcfT"/>
    <property type="match status" value="1"/>
</dbReference>
<evidence type="ECO:0000313" key="9">
    <source>
        <dbReference type="Proteomes" id="UP000216871"/>
    </source>
</evidence>
<evidence type="ECO:0000313" key="8">
    <source>
        <dbReference type="EMBL" id="OZG59699.1"/>
    </source>
</evidence>
<proteinExistence type="predicted"/>
<dbReference type="AlphaFoldDB" id="A0A261FKL4"/>
<keyword evidence="4 7" id="KW-1133">Transmembrane helix</keyword>
<evidence type="ECO:0000256" key="3">
    <source>
        <dbReference type="ARBA" id="ARBA00022692"/>
    </source>
</evidence>
<evidence type="ECO:0000256" key="1">
    <source>
        <dbReference type="ARBA" id="ARBA00004141"/>
    </source>
</evidence>
<evidence type="ECO:0000256" key="2">
    <source>
        <dbReference type="ARBA" id="ARBA00022475"/>
    </source>
</evidence>
<comment type="subcellular location">
    <subcellularLocation>
        <location evidence="1">Membrane</location>
        <topology evidence="1">Multi-pass membrane protein</topology>
    </subcellularLocation>
</comment>
<name>A0A261FKL4_9BIFI</name>
<dbReference type="GO" id="GO:0005886">
    <property type="term" value="C:plasma membrane"/>
    <property type="evidence" value="ECO:0007669"/>
    <property type="project" value="UniProtKB-ARBA"/>
</dbReference>
<gene>
    <name evidence="8" type="ORF">BMYO_1267</name>
</gene>
<feature type="compositionally biased region" description="Polar residues" evidence="6">
    <location>
        <begin position="1"/>
        <end position="12"/>
    </location>
</feature>
<keyword evidence="3 7" id="KW-0812">Transmembrane</keyword>
<dbReference type="Proteomes" id="UP000216871">
    <property type="component" value="Unassembled WGS sequence"/>
</dbReference>
<evidence type="ECO:0000256" key="7">
    <source>
        <dbReference type="SAM" id="Phobius"/>
    </source>
</evidence>
<protein>
    <submittedName>
        <fullName evidence="8">Cobalt ABC transporter permease</fullName>
    </submittedName>
</protein>
<feature type="transmembrane region" description="Helical" evidence="7">
    <location>
        <begin position="58"/>
        <end position="75"/>
    </location>
</feature>
<dbReference type="Pfam" id="PF02361">
    <property type="entry name" value="CbiQ"/>
    <property type="match status" value="1"/>
</dbReference>
<dbReference type="InterPro" id="IPR003339">
    <property type="entry name" value="ABC/ECF_trnsptr_transmembrane"/>
</dbReference>
<evidence type="ECO:0000256" key="6">
    <source>
        <dbReference type="SAM" id="MobiDB-lite"/>
    </source>
</evidence>
<sequence length="282" mass="30776">MMSVLQDSSMSVVVTPPDQRHEPVQPASQSWLIARLNPVSRFICPFVMSLPLFTTLDVVSASIQFAVVMLVLWVTGINPLVVFRRTWPVWIGAVGGFITIVLYGRTSGTVYFSWAAIVVSEGSLYLATATFLRVAAIAVPSVMFMLGLDPTDLADGLVQILRLPSRFVYGALAGMRMFTLLQEDWRALGLSRRSRGLGDGNAFVRMFAQAFGLLVLSIRRATKLATAMEARGFGGSTERSQARVSRLHTIDWVSYVVSLVIPLAAVTIAVVTGNWHSPLRGA</sequence>
<dbReference type="RefSeq" id="WP_223852026.1">
    <property type="nucleotide sequence ID" value="NZ_RZUH01000002.1"/>
</dbReference>
<keyword evidence="5 7" id="KW-0472">Membrane</keyword>
<reference evidence="8 9" key="1">
    <citation type="journal article" date="2017" name="BMC Genomics">
        <title>Comparative genomic and phylogenomic analyses of the Bifidobacteriaceae family.</title>
        <authorList>
            <person name="Lugli G.A."/>
            <person name="Milani C."/>
            <person name="Turroni F."/>
            <person name="Duranti S."/>
            <person name="Mancabelli L."/>
            <person name="Mangifesta M."/>
            <person name="Ferrario C."/>
            <person name="Modesto M."/>
            <person name="Mattarelli P."/>
            <person name="Jiri K."/>
            <person name="van Sinderen D."/>
            <person name="Ventura M."/>
        </authorList>
    </citation>
    <scope>NUCLEOTIDE SEQUENCE [LARGE SCALE GENOMIC DNA]</scope>
    <source>
        <strain evidence="8 9">DSM 100196</strain>
    </source>
</reference>
<evidence type="ECO:0000256" key="4">
    <source>
        <dbReference type="ARBA" id="ARBA00022989"/>
    </source>
</evidence>
<accession>A0A261FKL4</accession>
<feature type="region of interest" description="Disordered" evidence="6">
    <location>
        <begin position="1"/>
        <end position="23"/>
    </location>
</feature>
<feature type="transmembrane region" description="Helical" evidence="7">
    <location>
        <begin position="87"/>
        <end position="104"/>
    </location>
</feature>
<dbReference type="EMBL" id="MWWW01000013">
    <property type="protein sequence ID" value="OZG59699.1"/>
    <property type="molecule type" value="Genomic_DNA"/>
</dbReference>
<comment type="caution">
    <text evidence="8">The sequence shown here is derived from an EMBL/GenBank/DDBJ whole genome shotgun (WGS) entry which is preliminary data.</text>
</comment>
<feature type="transmembrane region" description="Helical" evidence="7">
    <location>
        <begin position="124"/>
        <end position="148"/>
    </location>
</feature>
<keyword evidence="9" id="KW-1185">Reference proteome</keyword>
<keyword evidence="2" id="KW-1003">Cell membrane</keyword>
<feature type="transmembrane region" description="Helical" evidence="7">
    <location>
        <begin position="252"/>
        <end position="275"/>
    </location>
</feature>
<dbReference type="PANTHER" id="PTHR34857:SF2">
    <property type="entry name" value="SLL0384 PROTEIN"/>
    <property type="match status" value="1"/>
</dbReference>
<organism evidence="8 9">
    <name type="scientific">Bifidobacterium myosotis</name>
    <dbReference type="NCBI Taxonomy" id="1630166"/>
    <lineage>
        <taxon>Bacteria</taxon>
        <taxon>Bacillati</taxon>
        <taxon>Actinomycetota</taxon>
        <taxon>Actinomycetes</taxon>
        <taxon>Bifidobacteriales</taxon>
        <taxon>Bifidobacteriaceae</taxon>
        <taxon>Bifidobacterium</taxon>
    </lineage>
</organism>
<dbReference type="InterPro" id="IPR051611">
    <property type="entry name" value="ECF_transporter_component"/>
</dbReference>